<evidence type="ECO:0000313" key="16">
    <source>
        <dbReference type="EMBL" id="MCF3947570.1"/>
    </source>
</evidence>
<keyword evidence="17" id="KW-1185">Reference proteome</keyword>
<comment type="cofactor">
    <cofactor evidence="14">
        <name>heme b</name>
        <dbReference type="ChEBI" id="CHEBI:60344"/>
    </cofactor>
    <text evidence="14">Binds 1 heme b (iron(II)-protoporphyrin IX) group per subunit.</text>
</comment>
<evidence type="ECO:0000256" key="12">
    <source>
        <dbReference type="ARBA" id="ARBA00023136"/>
    </source>
</evidence>
<evidence type="ECO:0000256" key="7">
    <source>
        <dbReference type="ARBA" id="ARBA00022692"/>
    </source>
</evidence>
<comment type="subcellular location">
    <subcellularLocation>
        <location evidence="1">Cell membrane</location>
        <topology evidence="1">Multi-pass membrane protein</topology>
    </subcellularLocation>
</comment>
<feature type="transmembrane region" description="Helical" evidence="15">
    <location>
        <begin position="66"/>
        <end position="84"/>
    </location>
</feature>
<keyword evidence="6 14" id="KW-0349">Heme</keyword>
<organism evidence="16 17">
    <name type="scientific">Acidiphilium iwatense</name>
    <dbReference type="NCBI Taxonomy" id="768198"/>
    <lineage>
        <taxon>Bacteria</taxon>
        <taxon>Pseudomonadati</taxon>
        <taxon>Pseudomonadota</taxon>
        <taxon>Alphaproteobacteria</taxon>
        <taxon>Acetobacterales</taxon>
        <taxon>Acidocellaceae</taxon>
        <taxon>Acidiphilium</taxon>
    </lineage>
</organism>
<comment type="catalytic activity">
    <reaction evidence="13 14">
        <text>protoporphyrinogen IX + 3 A = protoporphyrin IX + 3 AH2</text>
        <dbReference type="Rhea" id="RHEA:62000"/>
        <dbReference type="ChEBI" id="CHEBI:13193"/>
        <dbReference type="ChEBI" id="CHEBI:17499"/>
        <dbReference type="ChEBI" id="CHEBI:57306"/>
        <dbReference type="ChEBI" id="CHEBI:57307"/>
    </reaction>
</comment>
<feature type="transmembrane region" description="Helical" evidence="15">
    <location>
        <begin position="90"/>
        <end position="108"/>
    </location>
</feature>
<keyword evidence="11 14" id="KW-0408">Iron</keyword>
<evidence type="ECO:0000256" key="13">
    <source>
        <dbReference type="ARBA" id="ARBA00048390"/>
    </source>
</evidence>
<evidence type="ECO:0000256" key="14">
    <source>
        <dbReference type="PIRNR" id="PIRNR004638"/>
    </source>
</evidence>
<comment type="similarity">
    <text evidence="3 14">Belongs to the HemJ family.</text>
</comment>
<proteinExistence type="inferred from homology"/>
<dbReference type="InterPro" id="IPR005265">
    <property type="entry name" value="HemJ-like"/>
</dbReference>
<evidence type="ECO:0000256" key="9">
    <source>
        <dbReference type="ARBA" id="ARBA00022989"/>
    </source>
</evidence>
<evidence type="ECO:0000256" key="15">
    <source>
        <dbReference type="SAM" id="Phobius"/>
    </source>
</evidence>
<evidence type="ECO:0000256" key="1">
    <source>
        <dbReference type="ARBA" id="ARBA00004651"/>
    </source>
</evidence>
<keyword evidence="5 14" id="KW-1003">Cell membrane</keyword>
<feature type="transmembrane region" description="Helical" evidence="15">
    <location>
        <begin position="129"/>
        <end position="147"/>
    </location>
</feature>
<protein>
    <recommendedName>
        <fullName evidence="4 14">Protoporphyrinogen IX oxidase</fullName>
        <ecNumber evidence="14">1.3.99.-</ecNumber>
    </recommendedName>
</protein>
<evidence type="ECO:0000256" key="4">
    <source>
        <dbReference type="ARBA" id="ARBA00017504"/>
    </source>
</evidence>
<evidence type="ECO:0000313" key="17">
    <source>
        <dbReference type="Proteomes" id="UP001521209"/>
    </source>
</evidence>
<gene>
    <name evidence="16" type="ORF">L2A60_12875</name>
</gene>
<evidence type="ECO:0000256" key="11">
    <source>
        <dbReference type="ARBA" id="ARBA00023004"/>
    </source>
</evidence>
<keyword evidence="8 14" id="KW-0479">Metal-binding</keyword>
<dbReference type="RefSeq" id="WP_235704820.1">
    <property type="nucleotide sequence ID" value="NZ_JAKGBZ010000025.1"/>
</dbReference>
<evidence type="ECO:0000256" key="10">
    <source>
        <dbReference type="ARBA" id="ARBA00023002"/>
    </source>
</evidence>
<dbReference type="PIRSF" id="PIRSF004638">
    <property type="entry name" value="UCP004638"/>
    <property type="match status" value="1"/>
</dbReference>
<evidence type="ECO:0000256" key="6">
    <source>
        <dbReference type="ARBA" id="ARBA00022617"/>
    </source>
</evidence>
<dbReference type="Pfam" id="PF03653">
    <property type="entry name" value="UPF0093"/>
    <property type="match status" value="1"/>
</dbReference>
<evidence type="ECO:0000256" key="3">
    <source>
        <dbReference type="ARBA" id="ARBA00006501"/>
    </source>
</evidence>
<dbReference type="EMBL" id="JAKGBZ010000025">
    <property type="protein sequence ID" value="MCF3947570.1"/>
    <property type="molecule type" value="Genomic_DNA"/>
</dbReference>
<dbReference type="EC" id="1.3.99.-" evidence="14"/>
<dbReference type="Proteomes" id="UP001521209">
    <property type="component" value="Unassembled WGS sequence"/>
</dbReference>
<reference evidence="16 17" key="1">
    <citation type="submission" date="2022-01" db="EMBL/GenBank/DDBJ databases">
        <authorList>
            <person name="Won M."/>
            <person name="Kim S.-J."/>
            <person name="Kwon S.-W."/>
        </authorList>
    </citation>
    <scope>NUCLEOTIDE SEQUENCE [LARGE SCALE GENOMIC DNA]</scope>
    <source>
        <strain evidence="16 17">KCTC 23505</strain>
    </source>
</reference>
<evidence type="ECO:0000256" key="8">
    <source>
        <dbReference type="ARBA" id="ARBA00022723"/>
    </source>
</evidence>
<dbReference type="PANTHER" id="PTHR40255:SF1">
    <property type="entry name" value="PROTOPORPHYRINOGEN IX OXIDASE"/>
    <property type="match status" value="1"/>
</dbReference>
<name>A0ABS9DZJ3_9PROT</name>
<keyword evidence="10" id="KW-0560">Oxidoreductase</keyword>
<comment type="caution">
    <text evidence="16">The sequence shown here is derived from an EMBL/GenBank/DDBJ whole genome shotgun (WGS) entry which is preliminary data.</text>
</comment>
<accession>A0ABS9DZJ3</accession>
<dbReference type="PANTHER" id="PTHR40255">
    <property type="entry name" value="UPF0093 MEMBRANE PROTEIN SLR1790"/>
    <property type="match status" value="1"/>
</dbReference>
<evidence type="ECO:0000256" key="2">
    <source>
        <dbReference type="ARBA" id="ARBA00005073"/>
    </source>
</evidence>
<sequence>MTIAALLPAYRYLLALHVISVIVWMAGMIVLPAIYARHAATPPETARAAGFAELERALVKRLVNPAMYAAWGFGILLILTPGAISWSAGWWWIKFIAVLALSGYHGTLSAWRRRLRDSTNRHGPRFYDIATAIPVGFVVLIVAMVVIKP</sequence>
<comment type="pathway">
    <text evidence="2 14">Porphyrin-containing compound metabolism; protoporphyrin-IX biosynthesis; protoporphyrin-IX from protoporphyrinogen-IX: step 1/1.</text>
</comment>
<keyword evidence="12 14" id="KW-0472">Membrane</keyword>
<keyword evidence="7 15" id="KW-0812">Transmembrane</keyword>
<keyword evidence="9 15" id="KW-1133">Transmembrane helix</keyword>
<comment type="function">
    <text evidence="14">Catalyzes the oxidation of protoporphyrinogen IX to protoporphyrin IX.</text>
</comment>
<evidence type="ECO:0000256" key="5">
    <source>
        <dbReference type="ARBA" id="ARBA00022475"/>
    </source>
</evidence>
<feature type="transmembrane region" description="Helical" evidence="15">
    <location>
        <begin position="12"/>
        <end position="35"/>
    </location>
</feature>